<organism evidence="1 2">
    <name type="scientific">Macrosiphum euphorbiae</name>
    <name type="common">potato aphid</name>
    <dbReference type="NCBI Taxonomy" id="13131"/>
    <lineage>
        <taxon>Eukaryota</taxon>
        <taxon>Metazoa</taxon>
        <taxon>Ecdysozoa</taxon>
        <taxon>Arthropoda</taxon>
        <taxon>Hexapoda</taxon>
        <taxon>Insecta</taxon>
        <taxon>Pterygota</taxon>
        <taxon>Neoptera</taxon>
        <taxon>Paraneoptera</taxon>
        <taxon>Hemiptera</taxon>
        <taxon>Sternorrhyncha</taxon>
        <taxon>Aphidomorpha</taxon>
        <taxon>Aphidoidea</taxon>
        <taxon>Aphididae</taxon>
        <taxon>Macrosiphini</taxon>
        <taxon>Macrosiphum</taxon>
    </lineage>
</organism>
<name>A0AAV0Y361_9HEMI</name>
<dbReference type="SUPFAM" id="SSF53098">
    <property type="entry name" value="Ribonuclease H-like"/>
    <property type="match status" value="1"/>
</dbReference>
<comment type="caution">
    <text evidence="1">The sequence shown here is derived from an EMBL/GenBank/DDBJ whole genome shotgun (WGS) entry which is preliminary data.</text>
</comment>
<protein>
    <submittedName>
        <fullName evidence="1">Uncharacterized protein</fullName>
    </submittedName>
</protein>
<dbReference type="EMBL" id="CARXXK010001128">
    <property type="protein sequence ID" value="CAI6373866.1"/>
    <property type="molecule type" value="Genomic_DNA"/>
</dbReference>
<sequence length="136" mass="16122">MKTTAKEYLVKLKKISITLDKVQADGCTLSESTHLWLELKQFFELEVCNDSMVEKVQKRFDMAVNEYHFIAYVLDPKYRGIKMNSDQMDSTLDFTNLYHQEIMPEIITYQAEAYPFKDYLFKAQTVSQVKPLTWWL</sequence>
<reference evidence="1 2" key="1">
    <citation type="submission" date="2023-01" db="EMBL/GenBank/DDBJ databases">
        <authorList>
            <person name="Whitehead M."/>
        </authorList>
    </citation>
    <scope>NUCLEOTIDE SEQUENCE [LARGE SCALE GENOMIC DNA]</scope>
</reference>
<evidence type="ECO:0000313" key="2">
    <source>
        <dbReference type="Proteomes" id="UP001160148"/>
    </source>
</evidence>
<accession>A0AAV0Y361</accession>
<proteinExistence type="predicted"/>
<gene>
    <name evidence="1" type="ORF">MEUPH1_LOCUS27563</name>
</gene>
<dbReference type="Proteomes" id="UP001160148">
    <property type="component" value="Unassembled WGS sequence"/>
</dbReference>
<evidence type="ECO:0000313" key="1">
    <source>
        <dbReference type="EMBL" id="CAI6373866.1"/>
    </source>
</evidence>
<dbReference type="InterPro" id="IPR012337">
    <property type="entry name" value="RNaseH-like_sf"/>
</dbReference>
<keyword evidence="2" id="KW-1185">Reference proteome</keyword>
<dbReference type="AlphaFoldDB" id="A0AAV0Y361"/>